<dbReference type="AlphaFoldDB" id="A0A0F9CPC5"/>
<comment type="caution">
    <text evidence="1">The sequence shown here is derived from an EMBL/GenBank/DDBJ whole genome shotgun (WGS) entry which is preliminary data.</text>
</comment>
<protein>
    <submittedName>
        <fullName evidence="1">Uncharacterized protein</fullName>
    </submittedName>
</protein>
<feature type="non-terminal residue" evidence="1">
    <location>
        <position position="39"/>
    </location>
</feature>
<reference evidence="1" key="1">
    <citation type="journal article" date="2015" name="Nature">
        <title>Complex archaea that bridge the gap between prokaryotes and eukaryotes.</title>
        <authorList>
            <person name="Spang A."/>
            <person name="Saw J.H."/>
            <person name="Jorgensen S.L."/>
            <person name="Zaremba-Niedzwiedzka K."/>
            <person name="Martijn J."/>
            <person name="Lind A.E."/>
            <person name="van Eijk R."/>
            <person name="Schleper C."/>
            <person name="Guy L."/>
            <person name="Ettema T.J."/>
        </authorList>
    </citation>
    <scope>NUCLEOTIDE SEQUENCE</scope>
</reference>
<name>A0A0F9CPC5_9ZZZZ</name>
<evidence type="ECO:0000313" key="1">
    <source>
        <dbReference type="EMBL" id="KKL07521.1"/>
    </source>
</evidence>
<sequence length="39" mass="3950">MVTTLAMSSGVIARAGKNISGDISGGRLTDTDAVIIDGW</sequence>
<organism evidence="1">
    <name type="scientific">marine sediment metagenome</name>
    <dbReference type="NCBI Taxonomy" id="412755"/>
    <lineage>
        <taxon>unclassified sequences</taxon>
        <taxon>metagenomes</taxon>
        <taxon>ecological metagenomes</taxon>
    </lineage>
</organism>
<proteinExistence type="predicted"/>
<accession>A0A0F9CPC5</accession>
<gene>
    <name evidence="1" type="ORF">LCGC14_2585180</name>
</gene>
<dbReference type="EMBL" id="LAZR01043259">
    <property type="protein sequence ID" value="KKL07521.1"/>
    <property type="molecule type" value="Genomic_DNA"/>
</dbReference>